<organism evidence="1 2">
    <name type="scientific">Daphnia pulex</name>
    <name type="common">Water flea</name>
    <dbReference type="NCBI Taxonomy" id="6669"/>
    <lineage>
        <taxon>Eukaryota</taxon>
        <taxon>Metazoa</taxon>
        <taxon>Ecdysozoa</taxon>
        <taxon>Arthropoda</taxon>
        <taxon>Crustacea</taxon>
        <taxon>Branchiopoda</taxon>
        <taxon>Diplostraca</taxon>
        <taxon>Cladocera</taxon>
        <taxon>Anomopoda</taxon>
        <taxon>Daphniidae</taxon>
        <taxon>Daphnia</taxon>
    </lineage>
</organism>
<evidence type="ECO:0000313" key="1">
    <source>
        <dbReference type="EMBL" id="EFX60680.1"/>
    </source>
</evidence>
<sequence length="120" mass="13588">MDHSRENTDAGESSNTFCNNHRLHYAILAQRNRRSSLLISSIPKFISSEFRLVIGTQAHLLPEQTVVAISIMMTQLETMTARQGLDVGTLFTPMSKLTPCVAWFVSWKTRKKSATLYTVR</sequence>
<protein>
    <submittedName>
        <fullName evidence="1">Uncharacterized protein</fullName>
    </submittedName>
</protein>
<dbReference type="Proteomes" id="UP000000305">
    <property type="component" value="Unassembled WGS sequence"/>
</dbReference>
<dbReference type="InParanoid" id="E9I5Q0"/>
<proteinExistence type="predicted"/>
<dbReference type="AlphaFoldDB" id="E9I5Q0"/>
<dbReference type="HOGENOM" id="CLU_2051963_0_0_1"/>
<evidence type="ECO:0000313" key="2">
    <source>
        <dbReference type="Proteomes" id="UP000000305"/>
    </source>
</evidence>
<dbReference type="KEGG" id="dpx:DAPPUDRAFT_123350"/>
<keyword evidence="2" id="KW-1185">Reference proteome</keyword>
<gene>
    <name evidence="1" type="ORF">DAPPUDRAFT_123350</name>
</gene>
<reference evidence="1 2" key="1">
    <citation type="journal article" date="2011" name="Science">
        <title>The ecoresponsive genome of Daphnia pulex.</title>
        <authorList>
            <person name="Colbourne J.K."/>
            <person name="Pfrender M.E."/>
            <person name="Gilbert D."/>
            <person name="Thomas W.K."/>
            <person name="Tucker A."/>
            <person name="Oakley T.H."/>
            <person name="Tokishita S."/>
            <person name="Aerts A."/>
            <person name="Arnold G.J."/>
            <person name="Basu M.K."/>
            <person name="Bauer D.J."/>
            <person name="Caceres C.E."/>
            <person name="Carmel L."/>
            <person name="Casola C."/>
            <person name="Choi J.H."/>
            <person name="Detter J.C."/>
            <person name="Dong Q."/>
            <person name="Dusheyko S."/>
            <person name="Eads B.D."/>
            <person name="Frohlich T."/>
            <person name="Geiler-Samerotte K.A."/>
            <person name="Gerlach D."/>
            <person name="Hatcher P."/>
            <person name="Jogdeo S."/>
            <person name="Krijgsveld J."/>
            <person name="Kriventseva E.V."/>
            <person name="Kultz D."/>
            <person name="Laforsch C."/>
            <person name="Lindquist E."/>
            <person name="Lopez J."/>
            <person name="Manak J.R."/>
            <person name="Muller J."/>
            <person name="Pangilinan J."/>
            <person name="Patwardhan R.P."/>
            <person name="Pitluck S."/>
            <person name="Pritham E.J."/>
            <person name="Rechtsteiner A."/>
            <person name="Rho M."/>
            <person name="Rogozin I.B."/>
            <person name="Sakarya O."/>
            <person name="Salamov A."/>
            <person name="Schaack S."/>
            <person name="Shapiro H."/>
            <person name="Shiga Y."/>
            <person name="Skalitzky C."/>
            <person name="Smith Z."/>
            <person name="Souvorov A."/>
            <person name="Sung W."/>
            <person name="Tang Z."/>
            <person name="Tsuchiya D."/>
            <person name="Tu H."/>
            <person name="Vos H."/>
            <person name="Wang M."/>
            <person name="Wolf Y.I."/>
            <person name="Yamagata H."/>
            <person name="Yamada T."/>
            <person name="Ye Y."/>
            <person name="Shaw J.R."/>
            <person name="Andrews J."/>
            <person name="Crease T.J."/>
            <person name="Tang H."/>
            <person name="Lucas S.M."/>
            <person name="Robertson H.M."/>
            <person name="Bork P."/>
            <person name="Koonin E.V."/>
            <person name="Zdobnov E.M."/>
            <person name="Grigoriev I.V."/>
            <person name="Lynch M."/>
            <person name="Boore J.L."/>
        </authorList>
    </citation>
    <scope>NUCLEOTIDE SEQUENCE [LARGE SCALE GENOMIC DNA]</scope>
</reference>
<dbReference type="EMBL" id="GL735794">
    <property type="protein sequence ID" value="EFX60680.1"/>
    <property type="molecule type" value="Genomic_DNA"/>
</dbReference>
<accession>E9I5Q0</accession>
<name>E9I5Q0_DAPPU</name>